<name>A0A9W6ZJT3_9STRA</name>
<keyword evidence="3" id="KW-1185">Reference proteome</keyword>
<organism evidence="2 3">
    <name type="scientific">Triparma laevis f. longispina</name>
    <dbReference type="NCBI Taxonomy" id="1714387"/>
    <lineage>
        <taxon>Eukaryota</taxon>
        <taxon>Sar</taxon>
        <taxon>Stramenopiles</taxon>
        <taxon>Ochrophyta</taxon>
        <taxon>Bolidophyceae</taxon>
        <taxon>Parmales</taxon>
        <taxon>Triparmaceae</taxon>
        <taxon>Triparma</taxon>
    </lineage>
</organism>
<accession>A0A9W6ZJT3</accession>
<dbReference type="AlphaFoldDB" id="A0A9W6ZJT3"/>
<dbReference type="EMBL" id="BRXW01000431">
    <property type="protein sequence ID" value="GMH54081.1"/>
    <property type="molecule type" value="Genomic_DNA"/>
</dbReference>
<gene>
    <name evidence="2" type="ORF">TrLO_g12798</name>
</gene>
<evidence type="ECO:0000313" key="2">
    <source>
        <dbReference type="EMBL" id="GMH54081.1"/>
    </source>
</evidence>
<reference evidence="3" key="1">
    <citation type="journal article" date="2023" name="Commun. Biol.">
        <title>Genome analysis of Parmales, the sister group of diatoms, reveals the evolutionary specialization of diatoms from phago-mixotrophs to photoautotrophs.</title>
        <authorList>
            <person name="Ban H."/>
            <person name="Sato S."/>
            <person name="Yoshikawa S."/>
            <person name="Yamada K."/>
            <person name="Nakamura Y."/>
            <person name="Ichinomiya M."/>
            <person name="Sato N."/>
            <person name="Blanc-Mathieu R."/>
            <person name="Endo H."/>
            <person name="Kuwata A."/>
            <person name="Ogata H."/>
        </authorList>
    </citation>
    <scope>NUCLEOTIDE SEQUENCE [LARGE SCALE GENOMIC DNA]</scope>
    <source>
        <strain evidence="3">NIES 3700</strain>
    </source>
</reference>
<feature type="region of interest" description="Disordered" evidence="1">
    <location>
        <begin position="334"/>
        <end position="358"/>
    </location>
</feature>
<sequence length="1119" mass="123680">MTNHAAFDTRLAHLKNRLPLPLILLPGTCSRHNLLDSLLSSHLLLLSTGQDSLADTSKLDDYAVFIDSDGVAQVLLPSVDEPTSKQVMANCDPQTMFRVPTEEEQFGNSIDGGIRFQNRTLRHWLSKLENVNICVPPGYDSPDEALSRYKIFDGDWYSGTISDVSEPAWRLLCRVDALYVDYLLNSRLSSLVGVFGQISHLFKKTKDNASARKAIDLVVANDIVDEFYNLGKVINADRREVEMAFGIESALGRGGNPCRVLFPKQMELLHLPSSDPRNIKYQDDILTLPDADTRLGSASCYVVDVTDPVCGVRCVRTGWLSLGSEGYFPEVVEDDEDEDEDEDEDFDPDELPPSPDMAALMLPPAVPAAPDHTAKYIKAYNELMACFGAIGEKIREEKTIEPENVESVVTSMLPKHSTISCTLLTANDLPVLSNELERGAYLIVVTCSLEVGDNVSVAYGDTFDCTGFCITSQVDPYNCCMNAPWEEWRSEKLEAGRLVEDRFDDKADIGKFVDSGTGKWFAGNYNFGGEVQIREKGLILTDPCVGSIVIRWHLNVGSYTLNSGVLRVKVLNDIDSDANPLRDILGGLIINDIYLRVNLDKIANMETSSHDIVRMWQNVSKVKYDAGGDGGGRKGEIENTDRLAERLRFDVEMLQGDVVVAEPRGGAEIVFVVGRYGSSVNSLTAEIAGSFGTVVNVEGGEDVDFEKLTGRCLVIIYGLVSPVPIISDATKCCTVLGVTCVVNWSDIKCDGGLKGELEYSILLHAQCSSSYVTSVLIYTAANTKDEDLEHERELTSVLLGLSVKPDIWRSTQGSLDVDIKEEIVNGGGKFYAGKRVRVRRSEVLGGGGGLSPENELCPYRKFKLDFNVDCESVCIILQELLRVDFKAISSVLATTEDNAGGWRRKARATMEDNKSGSWLRRTLRLARFKVESEIIRGHKLEKLRRGVEEWRAKFEGVGGAAIVTGVGGSFKSDNKTIAVVGNYGWSKSLHLSLGGSGDGLVVFGKGLSGAHFDSISELFLLAEVRSKFEKRDLPTLKDVNREKIGNEYKHLALPNGWQFDGKGYVDFTGGKKRLRPDIDEIVQMELDKRTDYVERWNESVEELDKDMLGVMKMFNVVRC</sequence>
<protein>
    <submittedName>
        <fullName evidence="2">Uncharacterized protein</fullName>
    </submittedName>
</protein>
<feature type="compositionally biased region" description="Acidic residues" evidence="1">
    <location>
        <begin position="334"/>
        <end position="350"/>
    </location>
</feature>
<comment type="caution">
    <text evidence="2">The sequence shown here is derived from an EMBL/GenBank/DDBJ whole genome shotgun (WGS) entry which is preliminary data.</text>
</comment>
<proteinExistence type="predicted"/>
<dbReference type="OrthoDB" id="193464at2759"/>
<evidence type="ECO:0000256" key="1">
    <source>
        <dbReference type="SAM" id="MobiDB-lite"/>
    </source>
</evidence>
<evidence type="ECO:0000313" key="3">
    <source>
        <dbReference type="Proteomes" id="UP001165122"/>
    </source>
</evidence>
<dbReference type="Proteomes" id="UP001165122">
    <property type="component" value="Unassembled WGS sequence"/>
</dbReference>